<dbReference type="SUPFAM" id="SSF52540">
    <property type="entry name" value="P-loop containing nucleoside triphosphate hydrolases"/>
    <property type="match status" value="1"/>
</dbReference>
<comment type="caution">
    <text evidence="4">The sequence shown here is derived from an EMBL/GenBank/DDBJ whole genome shotgun (WGS) entry which is preliminary data.</text>
</comment>
<dbReference type="Proteomes" id="UP000026714">
    <property type="component" value="Unassembled WGS sequence"/>
</dbReference>
<dbReference type="PATRIC" id="fig|1286631.3.peg.2784"/>
<gene>
    <name evidence="4" type="ORF">X805_28480</name>
</gene>
<dbReference type="Pfam" id="PF06414">
    <property type="entry name" value="Zeta_toxin"/>
    <property type="match status" value="1"/>
</dbReference>
<dbReference type="GO" id="GO:0005524">
    <property type="term" value="F:ATP binding"/>
    <property type="evidence" value="ECO:0007669"/>
    <property type="project" value="UniProtKB-KW"/>
</dbReference>
<evidence type="ECO:0000256" key="2">
    <source>
        <dbReference type="ARBA" id="ARBA00022840"/>
    </source>
</evidence>
<accession>A0A059KJF1</accession>
<dbReference type="STRING" id="34103.SAMN05421778_11149"/>
<reference evidence="4 5" key="1">
    <citation type="journal article" date="2014" name="FEMS Microbiol. Ecol.">
        <title>Sphaerotilus natans encrusted with nanoball-shaped Fe(III) oxide minerals formed by nitrate-reducing mixotrophic Fe(II) oxidation.</title>
        <authorList>
            <person name="Park S."/>
            <person name="Kim D.H."/>
            <person name="Lee J.H."/>
            <person name="Hur H.G."/>
        </authorList>
    </citation>
    <scope>NUCLEOTIDE SEQUENCE [LARGE SCALE GENOMIC DNA]</scope>
    <source>
        <strain evidence="4 5">DSM 6575</strain>
    </source>
</reference>
<dbReference type="InterPro" id="IPR010488">
    <property type="entry name" value="Zeta_toxin_domain"/>
</dbReference>
<dbReference type="InterPro" id="IPR027417">
    <property type="entry name" value="P-loop_NTPase"/>
</dbReference>
<dbReference type="PANTHER" id="PTHR39206">
    <property type="entry name" value="SLL8004 PROTEIN"/>
    <property type="match status" value="1"/>
</dbReference>
<dbReference type="Gene3D" id="3.40.50.300">
    <property type="entry name" value="P-loop containing nucleotide triphosphate hydrolases"/>
    <property type="match status" value="1"/>
</dbReference>
<feature type="domain" description="Zeta toxin" evidence="3">
    <location>
        <begin position="105"/>
        <end position="212"/>
    </location>
</feature>
<keyword evidence="1" id="KW-0547">Nucleotide-binding</keyword>
<evidence type="ECO:0000313" key="4">
    <source>
        <dbReference type="EMBL" id="KDB51577.1"/>
    </source>
</evidence>
<keyword evidence="2" id="KW-0067">ATP-binding</keyword>
<organism evidence="4 5">
    <name type="scientific">Sphaerotilus natans subsp. natans DSM 6575</name>
    <dbReference type="NCBI Taxonomy" id="1286631"/>
    <lineage>
        <taxon>Bacteria</taxon>
        <taxon>Pseudomonadati</taxon>
        <taxon>Pseudomonadota</taxon>
        <taxon>Betaproteobacteria</taxon>
        <taxon>Burkholderiales</taxon>
        <taxon>Sphaerotilaceae</taxon>
        <taxon>Sphaerotilus</taxon>
    </lineage>
</organism>
<dbReference type="EMBL" id="AZRA01000074">
    <property type="protein sequence ID" value="KDB51577.1"/>
    <property type="molecule type" value="Genomic_DNA"/>
</dbReference>
<evidence type="ECO:0000313" key="5">
    <source>
        <dbReference type="Proteomes" id="UP000026714"/>
    </source>
</evidence>
<dbReference type="PANTHER" id="PTHR39206:SF1">
    <property type="entry name" value="SLL8004 PROTEIN"/>
    <property type="match status" value="1"/>
</dbReference>
<proteinExistence type="predicted"/>
<protein>
    <recommendedName>
        <fullName evidence="3">Zeta toxin domain-containing protein</fullName>
    </recommendedName>
</protein>
<sequence>MGVPRLRVFAGPNGSGKSTIKEALRPEWLGVYVNADEIEKSIRGRGHLDLADFALDAADIGSLHAFMAASTLLSRDPALLVDAARLGLDGSRVTFGAVQVNSYHASVLSDFIRHRLLARGQSFTFETVMSSRDKVDFMARARAHGYRTYLYFVATDDPEINVERVRNRVLGGGHPVPQDKIRERYHRSLDLLPQAIDQSSRAYVFDNSGEDRLLLAEITDAGESLSLETDAIPPWFQPVLDRYASDEDAPD</sequence>
<evidence type="ECO:0000259" key="3">
    <source>
        <dbReference type="Pfam" id="PF06414"/>
    </source>
</evidence>
<evidence type="ECO:0000256" key="1">
    <source>
        <dbReference type="ARBA" id="ARBA00022741"/>
    </source>
</evidence>
<dbReference type="GO" id="GO:0016301">
    <property type="term" value="F:kinase activity"/>
    <property type="evidence" value="ECO:0007669"/>
    <property type="project" value="InterPro"/>
</dbReference>
<keyword evidence="5" id="KW-1185">Reference proteome</keyword>
<dbReference type="eggNOG" id="COG4185">
    <property type="taxonomic scope" value="Bacteria"/>
</dbReference>
<name>A0A059KJF1_9BURK</name>
<dbReference type="RefSeq" id="WP_037483227.1">
    <property type="nucleotide sequence ID" value="NZ_AZRA01000074.1"/>
</dbReference>
<dbReference type="AlphaFoldDB" id="A0A059KJF1"/>